<proteinExistence type="predicted"/>
<dbReference type="EMBL" id="CP007493">
    <property type="protein sequence ID" value="AJB41663.1"/>
    <property type="molecule type" value="Genomic_DNA"/>
</dbReference>
<dbReference type="Proteomes" id="UP000266720">
    <property type="component" value="Chromosome"/>
</dbReference>
<name>A0A3G1A6B4_9CREN</name>
<evidence type="ECO:0000313" key="1">
    <source>
        <dbReference type="EMBL" id="AJB41663.1"/>
    </source>
</evidence>
<organism evidence="1 2">
    <name type="scientific">Thermofilum adornatum 1505</name>
    <dbReference type="NCBI Taxonomy" id="697581"/>
    <lineage>
        <taxon>Archaea</taxon>
        <taxon>Thermoproteota</taxon>
        <taxon>Thermoprotei</taxon>
        <taxon>Thermofilales</taxon>
        <taxon>Thermofilaceae</taxon>
        <taxon>Thermofilum</taxon>
    </lineage>
</organism>
<reference evidence="2" key="1">
    <citation type="book" date="2010" name="EXTREMOPHILES" publisher="0:0-0">
        <title>Complete genome sequences of ten hyperthermophilic archaea reveal their metabolic capabilities and possible ecological roles.</title>
        <editorList>
            <person name="?"/>
        </editorList>
        <authorList>
            <person name="Ravin N.V."/>
            <person name="Mardanov A.V."/>
            <person name="Bonch-Osmolovskaya E.A."/>
            <person name="Skryabin K.G."/>
        </authorList>
    </citation>
    <scope>NUCLEOTIDE SEQUENCE [LARGE SCALE GENOMIC DNA]</scope>
    <source>
        <strain evidence="2">1505</strain>
    </source>
</reference>
<evidence type="ECO:0000313" key="2">
    <source>
        <dbReference type="Proteomes" id="UP000266720"/>
    </source>
</evidence>
<dbReference type="AlphaFoldDB" id="A0A3G1A6B4"/>
<dbReference type="STRING" id="697581.TCARB_0607"/>
<protein>
    <submittedName>
        <fullName evidence="1">Uncharacterized protein</fullName>
    </submittedName>
</protein>
<dbReference type="KEGG" id="tcb:TCARB_0607"/>
<sequence length="50" mass="5687">MPAAETESIRPPYRERTALAGYLVTPRFLLVRKAVKTSHDPVTSRNTKME</sequence>
<accession>A0A3G1A6B4</accession>
<gene>
    <name evidence="1" type="ORF">TCARB_0607</name>
</gene>